<evidence type="ECO:0008006" key="5">
    <source>
        <dbReference type="Google" id="ProtNLM"/>
    </source>
</evidence>
<name>A0A4Z0PBK5_9BACT</name>
<protein>
    <recommendedName>
        <fullName evidence="5">ATP-dependent DNA helicase</fullName>
    </recommendedName>
</protein>
<feature type="compositionally biased region" description="Basic and acidic residues" evidence="1">
    <location>
        <begin position="71"/>
        <end position="107"/>
    </location>
</feature>
<keyword evidence="2" id="KW-0732">Signal</keyword>
<feature type="signal peptide" evidence="2">
    <location>
        <begin position="1"/>
        <end position="22"/>
    </location>
</feature>
<dbReference type="RefSeq" id="WP_135434695.1">
    <property type="nucleotide sequence ID" value="NZ_SRLA01000002.1"/>
</dbReference>
<dbReference type="Proteomes" id="UP000298337">
    <property type="component" value="Unassembled WGS sequence"/>
</dbReference>
<reference evidence="3 4" key="1">
    <citation type="submission" date="2019-04" db="EMBL/GenBank/DDBJ databases">
        <authorList>
            <person name="Feng G."/>
            <person name="Zhang J."/>
            <person name="Zhu H."/>
        </authorList>
    </citation>
    <scope>NUCLEOTIDE SEQUENCE [LARGE SCALE GENOMIC DNA]</scope>
    <source>
        <strain evidence="3 4">92R-1</strain>
    </source>
</reference>
<feature type="chain" id="PRO_5021445697" description="ATP-dependent DNA helicase" evidence="2">
    <location>
        <begin position="23"/>
        <end position="107"/>
    </location>
</feature>
<dbReference type="EMBL" id="SRLA01000002">
    <property type="protein sequence ID" value="TGE08786.1"/>
    <property type="molecule type" value="Genomic_DNA"/>
</dbReference>
<dbReference type="AlphaFoldDB" id="A0A4Z0PBK5"/>
<evidence type="ECO:0000256" key="1">
    <source>
        <dbReference type="SAM" id="MobiDB-lite"/>
    </source>
</evidence>
<proteinExistence type="predicted"/>
<sequence>MKASLFSFVAALGLLASSTSIAAAYPSDPYKTRKEAIRYDRRAEVERARREAAQRKYELERQRQLAAQQRARLEAQRRAEQQRAAERARWEAQHRHDNHDRDYGYRR</sequence>
<accession>A0A4Z0PBK5</accession>
<keyword evidence="4" id="KW-1185">Reference proteome</keyword>
<comment type="caution">
    <text evidence="3">The sequence shown here is derived from an EMBL/GenBank/DDBJ whole genome shotgun (WGS) entry which is preliminary data.</text>
</comment>
<evidence type="ECO:0000313" key="4">
    <source>
        <dbReference type="Proteomes" id="UP000298337"/>
    </source>
</evidence>
<feature type="region of interest" description="Disordered" evidence="1">
    <location>
        <begin position="61"/>
        <end position="107"/>
    </location>
</feature>
<evidence type="ECO:0000256" key="2">
    <source>
        <dbReference type="SAM" id="SignalP"/>
    </source>
</evidence>
<gene>
    <name evidence="3" type="ORF">EU556_13965</name>
</gene>
<evidence type="ECO:0000313" key="3">
    <source>
        <dbReference type="EMBL" id="TGE08786.1"/>
    </source>
</evidence>
<organism evidence="3 4">
    <name type="scientific">Hymenobacter fodinae</name>
    <dbReference type="NCBI Taxonomy" id="2510796"/>
    <lineage>
        <taxon>Bacteria</taxon>
        <taxon>Pseudomonadati</taxon>
        <taxon>Bacteroidota</taxon>
        <taxon>Cytophagia</taxon>
        <taxon>Cytophagales</taxon>
        <taxon>Hymenobacteraceae</taxon>
        <taxon>Hymenobacter</taxon>
    </lineage>
</organism>